<dbReference type="InterPro" id="IPR050693">
    <property type="entry name" value="Hsp70_NEF-Inhibitors"/>
</dbReference>
<accession>A0A3M7QA63</accession>
<feature type="domain" description="Nucleotide exchange factor Fes1" evidence="2">
    <location>
        <begin position="9"/>
        <end position="90"/>
    </location>
</feature>
<sequence>MDDSKMTFLQNVLRFTTSNTDEANTGEKLERDMSLERKKWLSEALDSISINPVDEIKKCIKVSENEEETEERRIEALETLRDWCEDLNFAIDFHKINSYNLINQLLNDKITEIRALTCELVGTLAQNNPYCQETLINAKYLPILLYKLDKDSDSVKVKALFAISCLIRDYEPGQQKLLEGNALDILIKSLSCKIEKVKIKCSFLISSICNNKAIKNALTQKRLISDLIHIYRQDDHQIHEHILSAINVLIDDNPEAIKQAKELENIDFKKLLKDRLRAIEQDPRHDEERNMASTIYRNLFEN</sequence>
<evidence type="ECO:0000259" key="2">
    <source>
        <dbReference type="Pfam" id="PF08609"/>
    </source>
</evidence>
<dbReference type="InterPro" id="IPR013918">
    <property type="entry name" value="Nucleotide_exch_fac_Fes1"/>
</dbReference>
<dbReference type="OrthoDB" id="10250458at2759"/>
<dbReference type="STRING" id="10195.A0A3M7QA63"/>
<dbReference type="AlphaFoldDB" id="A0A3M7QA63"/>
<dbReference type="EMBL" id="REGN01006812">
    <property type="protein sequence ID" value="RNA08213.1"/>
    <property type="molecule type" value="Genomic_DNA"/>
</dbReference>
<name>A0A3M7QA63_BRAPC</name>
<protein>
    <submittedName>
        <fullName evidence="3">Hsp70-binding 1</fullName>
    </submittedName>
</protein>
<evidence type="ECO:0000313" key="4">
    <source>
        <dbReference type="Proteomes" id="UP000276133"/>
    </source>
</evidence>
<gene>
    <name evidence="3" type="ORF">BpHYR1_030711</name>
</gene>
<dbReference type="GO" id="GO:0000774">
    <property type="term" value="F:adenyl-nucleotide exchange factor activity"/>
    <property type="evidence" value="ECO:0007669"/>
    <property type="project" value="TreeGrafter"/>
</dbReference>
<keyword evidence="4" id="KW-1185">Reference proteome</keyword>
<evidence type="ECO:0000256" key="1">
    <source>
        <dbReference type="ARBA" id="ARBA00022737"/>
    </source>
</evidence>
<dbReference type="InterPro" id="IPR016024">
    <property type="entry name" value="ARM-type_fold"/>
</dbReference>
<dbReference type="InterPro" id="IPR011989">
    <property type="entry name" value="ARM-like"/>
</dbReference>
<dbReference type="PANTHER" id="PTHR19316">
    <property type="entry name" value="PROTEIN FOLDING REGULATOR"/>
    <property type="match status" value="1"/>
</dbReference>
<comment type="caution">
    <text evidence="3">The sequence shown here is derived from an EMBL/GenBank/DDBJ whole genome shotgun (WGS) entry which is preliminary data.</text>
</comment>
<reference evidence="3 4" key="1">
    <citation type="journal article" date="2018" name="Sci. Rep.">
        <title>Genomic signatures of local adaptation to the degree of environmental predictability in rotifers.</title>
        <authorList>
            <person name="Franch-Gras L."/>
            <person name="Hahn C."/>
            <person name="Garcia-Roger E.M."/>
            <person name="Carmona M.J."/>
            <person name="Serra M."/>
            <person name="Gomez A."/>
        </authorList>
    </citation>
    <scope>NUCLEOTIDE SEQUENCE [LARGE SCALE GENOMIC DNA]</scope>
    <source>
        <strain evidence="3">HYR1</strain>
    </source>
</reference>
<dbReference type="Proteomes" id="UP000276133">
    <property type="component" value="Unassembled WGS sequence"/>
</dbReference>
<dbReference type="PANTHER" id="PTHR19316:SF18">
    <property type="entry name" value="HSP70-BINDING PROTEIN 1"/>
    <property type="match status" value="1"/>
</dbReference>
<dbReference type="GO" id="GO:0005783">
    <property type="term" value="C:endoplasmic reticulum"/>
    <property type="evidence" value="ECO:0007669"/>
    <property type="project" value="TreeGrafter"/>
</dbReference>
<dbReference type="SUPFAM" id="SSF48371">
    <property type="entry name" value="ARM repeat"/>
    <property type="match status" value="1"/>
</dbReference>
<evidence type="ECO:0000313" key="3">
    <source>
        <dbReference type="EMBL" id="RNA08213.1"/>
    </source>
</evidence>
<dbReference type="Pfam" id="PF08609">
    <property type="entry name" value="Fes1"/>
    <property type="match status" value="1"/>
</dbReference>
<organism evidence="3 4">
    <name type="scientific">Brachionus plicatilis</name>
    <name type="common">Marine rotifer</name>
    <name type="synonym">Brachionus muelleri</name>
    <dbReference type="NCBI Taxonomy" id="10195"/>
    <lineage>
        <taxon>Eukaryota</taxon>
        <taxon>Metazoa</taxon>
        <taxon>Spiralia</taxon>
        <taxon>Gnathifera</taxon>
        <taxon>Rotifera</taxon>
        <taxon>Eurotatoria</taxon>
        <taxon>Monogononta</taxon>
        <taxon>Pseudotrocha</taxon>
        <taxon>Ploima</taxon>
        <taxon>Brachionidae</taxon>
        <taxon>Brachionus</taxon>
    </lineage>
</organism>
<dbReference type="Gene3D" id="1.25.10.10">
    <property type="entry name" value="Leucine-rich Repeat Variant"/>
    <property type="match status" value="1"/>
</dbReference>
<keyword evidence="1" id="KW-0677">Repeat</keyword>
<proteinExistence type="predicted"/>